<dbReference type="NCBIfam" id="TIGR03361">
    <property type="entry name" value="VI_Rhs_Vgr"/>
    <property type="match status" value="1"/>
</dbReference>
<dbReference type="InterPro" id="IPR037026">
    <property type="entry name" value="Vgr_OB-fold_dom_sf"/>
</dbReference>
<dbReference type="Gene3D" id="3.55.50.10">
    <property type="entry name" value="Baseplate protein-like domains"/>
    <property type="match status" value="1"/>
</dbReference>
<dbReference type="Pfam" id="PF05954">
    <property type="entry name" value="Phage_GPD"/>
    <property type="match status" value="1"/>
</dbReference>
<feature type="domain" description="Gp5/Type VI secretion system Vgr protein OB-fold" evidence="5">
    <location>
        <begin position="383"/>
        <end position="451"/>
    </location>
</feature>
<comment type="subcellular location">
    <subcellularLocation>
        <location evidence="1">Secreted</location>
    </subcellularLocation>
</comment>
<dbReference type="PANTHER" id="PTHR32305:SF15">
    <property type="entry name" value="PROTEIN RHSA-RELATED"/>
    <property type="match status" value="1"/>
</dbReference>
<evidence type="ECO:0000313" key="7">
    <source>
        <dbReference type="EMBL" id="RWX56307.1"/>
    </source>
</evidence>
<evidence type="ECO:0000256" key="1">
    <source>
        <dbReference type="ARBA" id="ARBA00004613"/>
    </source>
</evidence>
<name>A0A3S3R231_9GAMM</name>
<evidence type="ECO:0000256" key="2">
    <source>
        <dbReference type="ARBA" id="ARBA00005558"/>
    </source>
</evidence>
<dbReference type="OrthoDB" id="9762420at2"/>
<keyword evidence="8" id="KW-1185">Reference proteome</keyword>
<feature type="region of interest" description="Disordered" evidence="4">
    <location>
        <begin position="456"/>
        <end position="484"/>
    </location>
</feature>
<dbReference type="RefSeq" id="WP_128783393.1">
    <property type="nucleotide sequence ID" value="NZ_RJLM01000002.1"/>
</dbReference>
<dbReference type="Gene3D" id="4.10.220.110">
    <property type="match status" value="1"/>
</dbReference>
<dbReference type="EMBL" id="RJLM01000002">
    <property type="protein sequence ID" value="RWX56307.1"/>
    <property type="molecule type" value="Genomic_DNA"/>
</dbReference>
<dbReference type="InterPro" id="IPR017847">
    <property type="entry name" value="T6SS_RhsGE_Vgr_subset"/>
</dbReference>
<dbReference type="InterPro" id="IPR006531">
    <property type="entry name" value="Gp5/Vgr_OB"/>
</dbReference>
<dbReference type="Gene3D" id="2.40.50.230">
    <property type="entry name" value="Gp5 N-terminal domain"/>
    <property type="match status" value="1"/>
</dbReference>
<dbReference type="InterPro" id="IPR050708">
    <property type="entry name" value="T6SS_VgrG/RHS"/>
</dbReference>
<feature type="compositionally biased region" description="Polar residues" evidence="4">
    <location>
        <begin position="461"/>
        <end position="481"/>
    </location>
</feature>
<gene>
    <name evidence="7" type="primary">tssI</name>
    <name evidence="7" type="ORF">EDI28_08505</name>
</gene>
<feature type="domain" description="Gp5/Type VI secretion system Vgr C-terminal trimerisation" evidence="6">
    <location>
        <begin position="465"/>
        <end position="577"/>
    </location>
</feature>
<sequence length="668" mass="73318">MSAPNYNEEQRPILAKLDGKGPYIVTHLTIKEQISDSSSFTATLISKEKLSEKALGKTLEVQYSPGIEGHRKKARAFFAIITSLENLEFSINKQLYTYRVEAIDPLSIFAYRTTSRSFQDMTTKQIIEKVLSDSGLKSYFKLSPRRAGIKHSYCIQYNESDLIFIKRLMASEGWHYHCDHSGRQPTVVIADSNQDFAKAENSVVPFVIQASDKTFSISQWHYRNQLGISKLSLADHSEELAECLTSGERNTTASVKNSALSEYFFGQGNTTKSAIRDAAKRQMESRDCQKVIVQASSAISSLGAGMRFTLTDHTEAAFNQEYVITQAEHVFDASESGSHTEYQNNFQCIPASVAWRPAFIDKPRIHSIQSGEVSGPSGEEVNQDKLGRIKVHFHWNKDGKKDENSSCWIPVAQPTASNGFGIQFIPRIGDEVLVSFIDGDPDRPVISGSIYNGKNKPPYSAATQSGIKTRSTPKGSSNTANELRFEDKKDKEEVFLQAEKDFNINVKNDLKQTIKGLASLEAEKTVSWKSKEAMGFETEDKFSASAKKDLSLQSDATINSKAGKNAEISASSKVLVDGQSIDIKGQTKIKLSVGSTSIELSQSGIKISGAQISIKGQAKAEMKAAMVTIESQAKTDVKGALVEVNGSAMTQVKAGAMVQIQGAIAKVN</sequence>
<dbReference type="Gene3D" id="2.30.110.50">
    <property type="match status" value="1"/>
</dbReference>
<evidence type="ECO:0000256" key="4">
    <source>
        <dbReference type="SAM" id="MobiDB-lite"/>
    </source>
</evidence>
<evidence type="ECO:0000259" key="6">
    <source>
        <dbReference type="Pfam" id="PF22178"/>
    </source>
</evidence>
<reference evidence="7 8" key="1">
    <citation type="submission" date="2018-11" db="EMBL/GenBank/DDBJ databases">
        <title>Photobacterium sp. BEI247 sp. nov., a marine bacterium isolated from Yongle Blue Hole in the South China Sea.</title>
        <authorList>
            <person name="Wang X."/>
        </authorList>
    </citation>
    <scope>NUCLEOTIDE SEQUENCE [LARGE SCALE GENOMIC DNA]</scope>
    <source>
        <strain evidence="8">BEI247</strain>
    </source>
</reference>
<comment type="similarity">
    <text evidence="2">Belongs to the VgrG protein family.</text>
</comment>
<dbReference type="NCBIfam" id="TIGR01646">
    <property type="entry name" value="vgr_GE"/>
    <property type="match status" value="1"/>
</dbReference>
<evidence type="ECO:0000313" key="8">
    <source>
        <dbReference type="Proteomes" id="UP000287563"/>
    </source>
</evidence>
<evidence type="ECO:0000259" key="5">
    <source>
        <dbReference type="Pfam" id="PF04717"/>
    </source>
</evidence>
<dbReference type="Pfam" id="PF04717">
    <property type="entry name" value="Phage_base_V"/>
    <property type="match status" value="1"/>
</dbReference>
<dbReference type="AlphaFoldDB" id="A0A3S3R231"/>
<comment type="caution">
    <text evidence="7">The sequence shown here is derived from an EMBL/GenBank/DDBJ whole genome shotgun (WGS) entry which is preliminary data.</text>
</comment>
<dbReference type="SUPFAM" id="SSF69255">
    <property type="entry name" value="gp5 N-terminal domain-like"/>
    <property type="match status" value="1"/>
</dbReference>
<protein>
    <submittedName>
        <fullName evidence="7">Type VI secretion system tip protein VgrG</fullName>
    </submittedName>
</protein>
<dbReference type="SUPFAM" id="SSF69349">
    <property type="entry name" value="Phage fibre proteins"/>
    <property type="match status" value="1"/>
</dbReference>
<accession>A0A3S3R231</accession>
<dbReference type="PANTHER" id="PTHR32305">
    <property type="match status" value="1"/>
</dbReference>
<dbReference type="Pfam" id="PF22178">
    <property type="entry name" value="Gp5_trimer_C"/>
    <property type="match status" value="1"/>
</dbReference>
<dbReference type="GO" id="GO:0005576">
    <property type="term" value="C:extracellular region"/>
    <property type="evidence" value="ECO:0007669"/>
    <property type="project" value="UniProtKB-SubCell"/>
</dbReference>
<proteinExistence type="inferred from homology"/>
<organism evidence="7 8">
    <name type="scientific">Photobacterium chitinilyticum</name>
    <dbReference type="NCBI Taxonomy" id="2485123"/>
    <lineage>
        <taxon>Bacteria</taxon>
        <taxon>Pseudomonadati</taxon>
        <taxon>Pseudomonadota</taxon>
        <taxon>Gammaproteobacteria</taxon>
        <taxon>Vibrionales</taxon>
        <taxon>Vibrionaceae</taxon>
        <taxon>Photobacterium</taxon>
    </lineage>
</organism>
<evidence type="ECO:0000256" key="3">
    <source>
        <dbReference type="ARBA" id="ARBA00022525"/>
    </source>
</evidence>
<dbReference type="Proteomes" id="UP000287563">
    <property type="component" value="Unassembled WGS sequence"/>
</dbReference>
<keyword evidence="3" id="KW-0964">Secreted</keyword>
<dbReference type="SUPFAM" id="SSF69279">
    <property type="entry name" value="Phage tail proteins"/>
    <property type="match status" value="2"/>
</dbReference>
<dbReference type="InterPro" id="IPR006533">
    <property type="entry name" value="T6SS_Vgr_RhsGE"/>
</dbReference>
<dbReference type="InterPro" id="IPR054030">
    <property type="entry name" value="Gp5_Vgr_C"/>
</dbReference>